<gene>
    <name evidence="4" type="ORF">HF394_10045</name>
</gene>
<dbReference type="AlphaFoldDB" id="A0A7H8QCD2"/>
<keyword evidence="5" id="KW-1185">Reference proteome</keyword>
<sequence length="1280" mass="149143">MSEEEINLEFLETLLPDTKEAESKKVYLKTLDWALKNEDIKNLAITGTYGSGKSSILKTFWNKYEKKDKVLEISAATFSGEKELTQDSPEIEDAVDNSNDNIIGENVLEQHIMQQMFYKVKPEKIPLSRFTRIHNKDTWETFWDTLLILFSVLLVYFSIKNNWLNMLFTPGSNENTNSTNIFIFSILFLIGISLISFAIFRAIKIAKNFRLSTLGIGSTTFELKGDKDNTVFNKYLDEIIYFFSQTGINIVVFEDLDRFNNLNIFERLRGLNHILNQSEELKGENIVFVYALKDDIFSKEDHFKEVQNRTKFFDFIIPTVKIMHSSNSESVLLTKLKNYIESEDTSIHQDRLSKKLITDVSLFISDMRILKNICNEYIIYRSALKQSGIQQDKLFAIIVYKNIYPKDFSDLLNGEGHLNSLFSLKEKIISIHKEEYERELEELEKVLSFVEKDTVDSLDGLVITYLRKMGYLDLNYSIELAREVYPVSDSISMANFLRKLLALSSNEPKLIIHTRSYNPPSFNFKDFCTANGTSPDILTRARAILIKEDDEIPSFENQIKELKKNIVELKTSSFSEVIRKSNDFSIEEHLKEKDLLKVLILQGWIGEDYDEYITYFYEGAMFKEDINFLKSVRLNNPLGFDYKLKNKNEVQKKLSNEHFNNSAILNYELLSFLLSATEGELGQKRRYLIEYISEDLSANFSFISGFLEISNELLSGEVKVLIQELSEVNEDLWEKIQESFNSRDQEVSFFLRLFLTNTPSMMNRLNGSGSLNLFIEQSRDFLTWWTEIELDSDEIEKMKLNLEALEVRFADLEYVEGSSDIIKVIIDNNFYEINGSVLSTLLNEFNSINYGVILNHHSDTLKNRVEVEIEKFISEILLTKSSYSEEENTFLRLLNHEDIDKELKIELLKIWDGTIDNLNEVDRTDLYPNILGLNKIKLSWPNIEDYYDNLNGEEELAVLRKFITIQSNIDELIKDTKNLDVYEVKDECLQKVIELVIYSKAFSDSEFGDLLSQINIEITIPNPSKVSVNKYEMLIYTEVLAWQESTAEYLNEKHPELAIKYFKLKKDELADEDLEHLINKSLLPWDKNIYVYLNEKENHDLAFNYLMSFEENQFLEKLEEIECDSQLFVEILRDEQLLLETKFKMVNAIKKFGILFNPEISDWLLNKLKEEGFENILNSLDKKIVEEGLLKSLEKEEDISFVLSGCIEVYLYNKKKVYSILGGLPEPFSLLIIPGKRNIEFKYSAISMKFLNQLVNEEIIASVLPKEEYLSVNNKSKIRY</sequence>
<proteinExistence type="predicted"/>
<dbReference type="SUPFAM" id="SSF52540">
    <property type="entry name" value="P-loop containing nucleoside triphosphate hydrolases"/>
    <property type="match status" value="1"/>
</dbReference>
<dbReference type="Proteomes" id="UP000509222">
    <property type="component" value="Chromosome"/>
</dbReference>
<keyword evidence="2" id="KW-0812">Transmembrane</keyword>
<feature type="transmembrane region" description="Helical" evidence="2">
    <location>
        <begin position="141"/>
        <end position="159"/>
    </location>
</feature>
<keyword evidence="1" id="KW-0175">Coiled coil</keyword>
<evidence type="ECO:0000313" key="5">
    <source>
        <dbReference type="Proteomes" id="UP000509222"/>
    </source>
</evidence>
<dbReference type="EMBL" id="CP051177">
    <property type="protein sequence ID" value="QKX50893.1"/>
    <property type="molecule type" value="Genomic_DNA"/>
</dbReference>
<reference evidence="5" key="1">
    <citation type="submission" date="2020-06" db="EMBL/GenBank/DDBJ databases">
        <title>Isolation of Planomicrobium glaciei.</title>
        <authorList>
            <person name="Malisova L."/>
            <person name="Safrankova R."/>
            <person name="Jakubu V."/>
            <person name="Spanelova P."/>
        </authorList>
    </citation>
    <scope>NUCLEOTIDE SEQUENCE [LARGE SCALE GENOMIC DNA]</scope>
    <source>
        <strain evidence="5">NRL-ATB46093</strain>
    </source>
</reference>
<protein>
    <recommendedName>
        <fullName evidence="3">YobI-like P-loop NTPase domain-containing protein</fullName>
    </recommendedName>
</protein>
<evidence type="ECO:0000256" key="2">
    <source>
        <dbReference type="SAM" id="Phobius"/>
    </source>
</evidence>
<keyword evidence="2" id="KW-0472">Membrane</keyword>
<feature type="coiled-coil region" evidence="1">
    <location>
        <begin position="426"/>
        <end position="453"/>
    </location>
</feature>
<feature type="transmembrane region" description="Helical" evidence="2">
    <location>
        <begin position="179"/>
        <end position="200"/>
    </location>
</feature>
<dbReference type="InterPro" id="IPR048428">
    <property type="entry name" value="YobI-NTPase"/>
</dbReference>
<organism evidence="4 5">
    <name type="scientific">Planococcus glaciei</name>
    <dbReference type="NCBI Taxonomy" id="459472"/>
    <lineage>
        <taxon>Bacteria</taxon>
        <taxon>Bacillati</taxon>
        <taxon>Bacillota</taxon>
        <taxon>Bacilli</taxon>
        <taxon>Bacillales</taxon>
        <taxon>Caryophanaceae</taxon>
        <taxon>Planococcus</taxon>
    </lineage>
</organism>
<name>A0A7H8QCD2_9BACL</name>
<feature type="coiled-coil region" evidence="1">
    <location>
        <begin position="788"/>
        <end position="815"/>
    </location>
</feature>
<dbReference type="InterPro" id="IPR027417">
    <property type="entry name" value="P-loop_NTPase"/>
</dbReference>
<feature type="coiled-coil region" evidence="1">
    <location>
        <begin position="545"/>
        <end position="572"/>
    </location>
</feature>
<keyword evidence="2" id="KW-1133">Transmembrane helix</keyword>
<feature type="domain" description="YobI-like P-loop NTPase" evidence="3">
    <location>
        <begin position="27"/>
        <end position="418"/>
    </location>
</feature>
<dbReference type="Pfam" id="PF20693">
    <property type="entry name" value="YobI-ATPase"/>
    <property type="match status" value="1"/>
</dbReference>
<evidence type="ECO:0000313" key="4">
    <source>
        <dbReference type="EMBL" id="QKX50893.1"/>
    </source>
</evidence>
<accession>A0A7H8QCD2</accession>
<evidence type="ECO:0000259" key="3">
    <source>
        <dbReference type="Pfam" id="PF20693"/>
    </source>
</evidence>
<dbReference type="RefSeq" id="WP_176294507.1">
    <property type="nucleotide sequence ID" value="NZ_CP051177.1"/>
</dbReference>
<evidence type="ECO:0000256" key="1">
    <source>
        <dbReference type="SAM" id="Coils"/>
    </source>
</evidence>